<reference evidence="1" key="1">
    <citation type="submission" date="2021-08" db="EMBL/GenBank/DDBJ databases">
        <title>The first chromosome-level gecko genome reveals the dynamic sex chromosomes of Neotropical dwarf geckos (Sphaerodactylidae: Sphaerodactylus).</title>
        <authorList>
            <person name="Pinto B.J."/>
            <person name="Keating S.E."/>
            <person name="Gamble T."/>
        </authorList>
    </citation>
    <scope>NUCLEOTIDE SEQUENCE</scope>
    <source>
        <strain evidence="1">TG3544</strain>
    </source>
</reference>
<keyword evidence="2" id="KW-1185">Reference proteome</keyword>
<protein>
    <submittedName>
        <fullName evidence="1">Uncharacterized protein</fullName>
    </submittedName>
</protein>
<sequence length="184" mass="19996">MGSAPATFRIGKLNQSTRLQSMDWDPQRVCGHTGKWSNRPICAEGEPGGLRTGQRERKRRHRDGDRRGDSPVRRAEFGDNLPSGSLGIESFRSGGSVGAWSSMSGWAIWWIGLALLEEEAGAGGRPLGLGWRAKARKGSGVRAARELGHVSAHLGNTGCKSDRRFSGIAILIFGIFFRRGMHLA</sequence>
<gene>
    <name evidence="1" type="ORF">K3G42_030369</name>
</gene>
<organism evidence="1 2">
    <name type="scientific">Sphaerodactylus townsendi</name>
    <dbReference type="NCBI Taxonomy" id="933632"/>
    <lineage>
        <taxon>Eukaryota</taxon>
        <taxon>Metazoa</taxon>
        <taxon>Chordata</taxon>
        <taxon>Craniata</taxon>
        <taxon>Vertebrata</taxon>
        <taxon>Euteleostomi</taxon>
        <taxon>Lepidosauria</taxon>
        <taxon>Squamata</taxon>
        <taxon>Bifurcata</taxon>
        <taxon>Gekkota</taxon>
        <taxon>Sphaerodactylidae</taxon>
        <taxon>Sphaerodactylus</taxon>
    </lineage>
</organism>
<evidence type="ECO:0000313" key="1">
    <source>
        <dbReference type="EMBL" id="KAH7993281.1"/>
    </source>
</evidence>
<dbReference type="EMBL" id="CM037616">
    <property type="protein sequence ID" value="KAH7993281.1"/>
    <property type="molecule type" value="Genomic_DNA"/>
</dbReference>
<dbReference type="Proteomes" id="UP000827872">
    <property type="component" value="Linkage Group LG03"/>
</dbReference>
<evidence type="ECO:0000313" key="2">
    <source>
        <dbReference type="Proteomes" id="UP000827872"/>
    </source>
</evidence>
<accession>A0ACB8EM81</accession>
<comment type="caution">
    <text evidence="1">The sequence shown here is derived from an EMBL/GenBank/DDBJ whole genome shotgun (WGS) entry which is preliminary data.</text>
</comment>
<proteinExistence type="predicted"/>
<name>A0ACB8EM81_9SAUR</name>